<keyword evidence="2" id="KW-1185">Reference proteome</keyword>
<dbReference type="EMBL" id="OU015568">
    <property type="protein sequence ID" value="CAG5079725.1"/>
    <property type="molecule type" value="Genomic_DNA"/>
</dbReference>
<evidence type="ECO:0000313" key="2">
    <source>
        <dbReference type="Proteomes" id="UP001158576"/>
    </source>
</evidence>
<gene>
    <name evidence="1" type="ORF">OKIOD_LOCUS897</name>
</gene>
<sequence length="215" mass="24060">MATLDAAFLVERDQFRSAIKEEASAGLLSRSRRRHPRRGGLCQAEKISVPYDLFIDKYVCPILHGYLGELCDGRGANCVSCSSSGADVPETWDILKCSPNKQDALSTCSKQSLETSFCENTKPKCPISFYADFENEQKSKVEDRLCCMQSINLGQELSCVANTHNTQQKKIALKLDFSPCRNPSKCIPMNRENSLRINLDLHQPQSCCAQLSWNN</sequence>
<reference evidence="1 2" key="1">
    <citation type="submission" date="2021-04" db="EMBL/GenBank/DDBJ databases">
        <authorList>
            <person name="Bliznina A."/>
        </authorList>
    </citation>
    <scope>NUCLEOTIDE SEQUENCE [LARGE SCALE GENOMIC DNA]</scope>
</reference>
<evidence type="ECO:0000313" key="1">
    <source>
        <dbReference type="EMBL" id="CAG5079725.1"/>
    </source>
</evidence>
<accession>A0ABN7RPB0</accession>
<proteinExistence type="predicted"/>
<organism evidence="1 2">
    <name type="scientific">Oikopleura dioica</name>
    <name type="common">Tunicate</name>
    <dbReference type="NCBI Taxonomy" id="34765"/>
    <lineage>
        <taxon>Eukaryota</taxon>
        <taxon>Metazoa</taxon>
        <taxon>Chordata</taxon>
        <taxon>Tunicata</taxon>
        <taxon>Appendicularia</taxon>
        <taxon>Copelata</taxon>
        <taxon>Oikopleuridae</taxon>
        <taxon>Oikopleura</taxon>
    </lineage>
</organism>
<dbReference type="Proteomes" id="UP001158576">
    <property type="component" value="Chromosome PAR"/>
</dbReference>
<protein>
    <submittedName>
        <fullName evidence="1">Oidioi.mRNA.OKI2018_I69.PAR.g9339.t1.cds</fullName>
    </submittedName>
</protein>
<name>A0ABN7RPB0_OIKDI</name>